<proteinExistence type="predicted"/>
<comment type="caution">
    <text evidence="2">The sequence shown here is derived from an EMBL/GenBank/DDBJ whole genome shotgun (WGS) entry which is preliminary data.</text>
</comment>
<dbReference type="AlphaFoldDB" id="A0A8J6JNZ9"/>
<name>A0A8J6JNZ9_9FIRM</name>
<gene>
    <name evidence="2" type="ORF">H8S62_17480</name>
</gene>
<dbReference type="InterPro" id="IPR007627">
    <property type="entry name" value="RNA_pol_sigma70_r2"/>
</dbReference>
<feature type="domain" description="RNA polymerase sigma-70 region 2" evidence="1">
    <location>
        <begin position="21"/>
        <end position="87"/>
    </location>
</feature>
<dbReference type="Proteomes" id="UP000607645">
    <property type="component" value="Unassembled WGS sequence"/>
</dbReference>
<reference evidence="2" key="1">
    <citation type="submission" date="2020-08" db="EMBL/GenBank/DDBJ databases">
        <title>Genome public.</title>
        <authorList>
            <person name="Liu C."/>
            <person name="Sun Q."/>
        </authorList>
    </citation>
    <scope>NUCLEOTIDE SEQUENCE</scope>
    <source>
        <strain evidence="2">NSJ-52</strain>
    </source>
</reference>
<evidence type="ECO:0000313" key="2">
    <source>
        <dbReference type="EMBL" id="MBC5738804.1"/>
    </source>
</evidence>
<protein>
    <submittedName>
        <fullName evidence="2">RNA polymerase subunit sigma</fullName>
    </submittedName>
</protein>
<dbReference type="InterPro" id="IPR013325">
    <property type="entry name" value="RNA_pol_sigma_r2"/>
</dbReference>
<dbReference type="EMBL" id="JACOPQ010000023">
    <property type="protein sequence ID" value="MBC5738804.1"/>
    <property type="molecule type" value="Genomic_DNA"/>
</dbReference>
<dbReference type="Pfam" id="PF04542">
    <property type="entry name" value="Sigma70_r2"/>
    <property type="match status" value="1"/>
</dbReference>
<organism evidence="2 3">
    <name type="scientific">Lawsonibacter faecis</name>
    <dbReference type="NCBI Taxonomy" id="2763052"/>
    <lineage>
        <taxon>Bacteria</taxon>
        <taxon>Bacillati</taxon>
        <taxon>Bacillota</taxon>
        <taxon>Clostridia</taxon>
        <taxon>Eubacteriales</taxon>
        <taxon>Oscillospiraceae</taxon>
        <taxon>Lawsonibacter</taxon>
    </lineage>
</organism>
<dbReference type="Gene3D" id="1.10.1740.10">
    <property type="match status" value="1"/>
</dbReference>
<evidence type="ECO:0000259" key="1">
    <source>
        <dbReference type="Pfam" id="PF04542"/>
    </source>
</evidence>
<dbReference type="SUPFAM" id="SSF88946">
    <property type="entry name" value="Sigma2 domain of RNA polymerase sigma factors"/>
    <property type="match status" value="1"/>
</dbReference>
<sequence>MEELEKRVQAAGRDRRAMDALLRDYLPFLKKQAALGGPGLDYDDRLSLSMLAFADAARRYDGSRGAFLPFAGVCIRNRLLDESRRELRRTEKILPLNMEQAVSDPCAQALERQALAEEIGELDKALALCGVTFGELPGVCPSQQRARTLCLQLAACVAADGGLRGDFRRTGRLPQGELARRFQISVKTVEKHRKYIAALAVLLIGDFPGIRAFLPKGEAAQT</sequence>
<evidence type="ECO:0000313" key="3">
    <source>
        <dbReference type="Proteomes" id="UP000607645"/>
    </source>
</evidence>
<dbReference type="GO" id="GO:0003700">
    <property type="term" value="F:DNA-binding transcription factor activity"/>
    <property type="evidence" value="ECO:0007669"/>
    <property type="project" value="InterPro"/>
</dbReference>
<dbReference type="RefSeq" id="WP_186920415.1">
    <property type="nucleotide sequence ID" value="NZ_JACOPQ010000023.1"/>
</dbReference>
<dbReference type="GO" id="GO:0006352">
    <property type="term" value="P:DNA-templated transcription initiation"/>
    <property type="evidence" value="ECO:0007669"/>
    <property type="project" value="InterPro"/>
</dbReference>
<keyword evidence="3" id="KW-1185">Reference proteome</keyword>
<accession>A0A8J6JNZ9</accession>